<dbReference type="AlphaFoldDB" id="A0A7Y4LCQ9"/>
<dbReference type="Gene3D" id="1.10.1530.10">
    <property type="match status" value="1"/>
</dbReference>
<protein>
    <submittedName>
        <fullName evidence="3">Ldh family oxidoreductase</fullName>
    </submittedName>
</protein>
<dbReference type="InterPro" id="IPR043143">
    <property type="entry name" value="Mal/L-sulf/L-lact_DH-like_NADP"/>
</dbReference>
<dbReference type="InterPro" id="IPR043144">
    <property type="entry name" value="Mal/L-sulf/L-lact_DH-like_ah"/>
</dbReference>
<dbReference type="GO" id="GO:0016491">
    <property type="term" value="F:oxidoreductase activity"/>
    <property type="evidence" value="ECO:0007669"/>
    <property type="project" value="UniProtKB-KW"/>
</dbReference>
<dbReference type="PANTHER" id="PTHR11091:SF0">
    <property type="entry name" value="MALATE DEHYDROGENASE"/>
    <property type="match status" value="1"/>
</dbReference>
<comment type="similarity">
    <text evidence="1">Belongs to the LDH2/MDH2 oxidoreductase family.</text>
</comment>
<gene>
    <name evidence="3" type="ORF">HKX40_07860</name>
</gene>
<dbReference type="InterPro" id="IPR036111">
    <property type="entry name" value="Mal/L-sulfo/L-lacto_DH-like_sf"/>
</dbReference>
<dbReference type="Pfam" id="PF02615">
    <property type="entry name" value="Ldh_2"/>
    <property type="match status" value="1"/>
</dbReference>
<name>A0A7Y4LCQ9_9BURK</name>
<evidence type="ECO:0000313" key="3">
    <source>
        <dbReference type="EMBL" id="NOL50047.1"/>
    </source>
</evidence>
<evidence type="ECO:0000256" key="2">
    <source>
        <dbReference type="ARBA" id="ARBA00023002"/>
    </source>
</evidence>
<proteinExistence type="inferred from homology"/>
<sequence>METVYLTFNELQKLVSEILVVGGLSKAQADAMATVMTTAEQDQCKSHGIYRILGAVKSIQGGVVEGHAEPVLFNTPNKPIVKVDAKGGFAPLAFDCGFDVLVEKTKQYGIGAMAINNCVHFSALWPEVERFAAKGLAALAMCPSAAYVAPAGGIRKLLGTNPFAFAWPCTGGNPYVFDFATSVAARGEVELYRLKQQELPDGWGIDSKGQPTKNPEAVLDDGALLTFGGYKGSAFSTMIELLAGVLIGDFLSIESSEFDKGRMLAPRHGELIIAISPDAFGITDAVEHTQRLLSEFEQQGARLPSQRRYKEREKSMLKGIPITQANVERLHKMKTGDFSENVF</sequence>
<dbReference type="Proteomes" id="UP000541421">
    <property type="component" value="Unassembled WGS sequence"/>
</dbReference>
<dbReference type="PANTHER" id="PTHR11091">
    <property type="entry name" value="OXIDOREDUCTASE-RELATED"/>
    <property type="match status" value="1"/>
</dbReference>
<keyword evidence="2" id="KW-0560">Oxidoreductase</keyword>
<dbReference type="InterPro" id="IPR003767">
    <property type="entry name" value="Malate/L-lactate_DH-like"/>
</dbReference>
<keyword evidence="4" id="KW-1185">Reference proteome</keyword>
<organism evidence="3 4">
    <name type="scientific">Pelistega europaea</name>
    <dbReference type="NCBI Taxonomy" id="106147"/>
    <lineage>
        <taxon>Bacteria</taxon>
        <taxon>Pseudomonadati</taxon>
        <taxon>Pseudomonadota</taxon>
        <taxon>Betaproteobacteria</taxon>
        <taxon>Burkholderiales</taxon>
        <taxon>Alcaligenaceae</taxon>
        <taxon>Pelistega</taxon>
    </lineage>
</organism>
<evidence type="ECO:0000313" key="4">
    <source>
        <dbReference type="Proteomes" id="UP000541421"/>
    </source>
</evidence>
<dbReference type="Gene3D" id="3.30.1370.60">
    <property type="entry name" value="Hypothetical oxidoreductase yiak, domain 2"/>
    <property type="match status" value="1"/>
</dbReference>
<dbReference type="SUPFAM" id="SSF89733">
    <property type="entry name" value="L-sulfolactate dehydrogenase-like"/>
    <property type="match status" value="1"/>
</dbReference>
<reference evidence="3 4" key="1">
    <citation type="submission" date="2020-05" db="EMBL/GenBank/DDBJ databases">
        <authorList>
            <person name="Niu N."/>
        </authorList>
    </citation>
    <scope>NUCLEOTIDE SEQUENCE [LARGE SCALE GENOMIC DNA]</scope>
    <source>
        <strain evidence="3 4">LMG10982</strain>
    </source>
</reference>
<dbReference type="EMBL" id="JABGBO010000008">
    <property type="protein sequence ID" value="NOL50047.1"/>
    <property type="molecule type" value="Genomic_DNA"/>
</dbReference>
<comment type="caution">
    <text evidence="3">The sequence shown here is derived from an EMBL/GenBank/DDBJ whole genome shotgun (WGS) entry which is preliminary data.</text>
</comment>
<dbReference type="RefSeq" id="WP_171589034.1">
    <property type="nucleotide sequence ID" value="NZ_JABGBO010000008.1"/>
</dbReference>
<evidence type="ECO:0000256" key="1">
    <source>
        <dbReference type="ARBA" id="ARBA00006056"/>
    </source>
</evidence>
<accession>A0A7Y4LCQ9</accession>